<accession>A0A4C1YJZ8</accession>
<evidence type="ECO:0000256" key="1">
    <source>
        <dbReference type="SAM" id="MobiDB-lite"/>
    </source>
</evidence>
<dbReference type="Proteomes" id="UP000299102">
    <property type="component" value="Unassembled WGS sequence"/>
</dbReference>
<dbReference type="EMBL" id="BGZK01001230">
    <property type="protein sequence ID" value="GBP74949.1"/>
    <property type="molecule type" value="Genomic_DNA"/>
</dbReference>
<evidence type="ECO:0000313" key="2">
    <source>
        <dbReference type="EMBL" id="GBP74949.1"/>
    </source>
</evidence>
<feature type="compositionally biased region" description="Polar residues" evidence="1">
    <location>
        <begin position="55"/>
        <end position="65"/>
    </location>
</feature>
<protein>
    <submittedName>
        <fullName evidence="2">Uncharacterized protein</fullName>
    </submittedName>
</protein>
<feature type="region of interest" description="Disordered" evidence="1">
    <location>
        <begin position="55"/>
        <end position="112"/>
    </location>
</feature>
<name>A0A4C1YJZ8_EUMVA</name>
<feature type="compositionally biased region" description="Polar residues" evidence="1">
    <location>
        <begin position="86"/>
        <end position="99"/>
    </location>
</feature>
<feature type="compositionally biased region" description="Acidic residues" evidence="1">
    <location>
        <begin position="102"/>
        <end position="112"/>
    </location>
</feature>
<reference evidence="2 3" key="1">
    <citation type="journal article" date="2019" name="Commun. Biol.">
        <title>The bagworm genome reveals a unique fibroin gene that provides high tensile strength.</title>
        <authorList>
            <person name="Kono N."/>
            <person name="Nakamura H."/>
            <person name="Ohtoshi R."/>
            <person name="Tomita M."/>
            <person name="Numata K."/>
            <person name="Arakawa K."/>
        </authorList>
    </citation>
    <scope>NUCLEOTIDE SEQUENCE [LARGE SCALE GENOMIC DNA]</scope>
</reference>
<organism evidence="2 3">
    <name type="scientific">Eumeta variegata</name>
    <name type="common">Bagworm moth</name>
    <name type="synonym">Eumeta japonica</name>
    <dbReference type="NCBI Taxonomy" id="151549"/>
    <lineage>
        <taxon>Eukaryota</taxon>
        <taxon>Metazoa</taxon>
        <taxon>Ecdysozoa</taxon>
        <taxon>Arthropoda</taxon>
        <taxon>Hexapoda</taxon>
        <taxon>Insecta</taxon>
        <taxon>Pterygota</taxon>
        <taxon>Neoptera</taxon>
        <taxon>Endopterygota</taxon>
        <taxon>Lepidoptera</taxon>
        <taxon>Glossata</taxon>
        <taxon>Ditrysia</taxon>
        <taxon>Tineoidea</taxon>
        <taxon>Psychidae</taxon>
        <taxon>Oiketicinae</taxon>
        <taxon>Eumeta</taxon>
    </lineage>
</organism>
<sequence>MQWRKVLHRPRASEIENDRSYRLSVCPVTDWADMSMPVVAAGIVWLCDPKIRSVQSEGDSTAESSKNCRKASPAPASTRGKRKTNAALSDDSNSVSTLRGSDEEEENDCSIL</sequence>
<keyword evidence="3" id="KW-1185">Reference proteome</keyword>
<proteinExistence type="predicted"/>
<gene>
    <name evidence="2" type="ORF">EVAR_60876_1</name>
</gene>
<comment type="caution">
    <text evidence="2">The sequence shown here is derived from an EMBL/GenBank/DDBJ whole genome shotgun (WGS) entry which is preliminary data.</text>
</comment>
<dbReference type="AlphaFoldDB" id="A0A4C1YJZ8"/>
<evidence type="ECO:0000313" key="3">
    <source>
        <dbReference type="Proteomes" id="UP000299102"/>
    </source>
</evidence>